<comment type="caution">
    <text evidence="1">The sequence shown here is derived from an EMBL/GenBank/DDBJ whole genome shotgun (WGS) entry which is preliminary data.</text>
</comment>
<dbReference type="AlphaFoldDB" id="A0A3N2R661"/>
<gene>
    <name evidence="1" type="ORF">EAT49_06575</name>
</gene>
<protein>
    <submittedName>
        <fullName evidence="1">DUF3576 domain-containing protein</fullName>
    </submittedName>
</protein>
<name>A0A3N2R661_9RHOB</name>
<organism evidence="1 2">
    <name type="scientific">Histidinibacterium lentulum</name>
    <dbReference type="NCBI Taxonomy" id="2480588"/>
    <lineage>
        <taxon>Bacteria</taxon>
        <taxon>Pseudomonadati</taxon>
        <taxon>Pseudomonadota</taxon>
        <taxon>Alphaproteobacteria</taxon>
        <taxon>Rhodobacterales</taxon>
        <taxon>Paracoccaceae</taxon>
        <taxon>Histidinibacterium</taxon>
    </lineage>
</organism>
<reference evidence="1 2" key="1">
    <citation type="submission" date="2018-10" db="EMBL/GenBank/DDBJ databases">
        <title>Histidinibacterium lentulum gen. nov., sp. nov., a marine bacterium from the culture broth of Picochlorum sp. 122.</title>
        <authorList>
            <person name="Wang G."/>
        </authorList>
    </citation>
    <scope>NUCLEOTIDE SEQUENCE [LARGE SCALE GENOMIC DNA]</scope>
    <source>
        <strain evidence="1 2">B17</strain>
    </source>
</reference>
<accession>A0A3N2R661</accession>
<dbReference type="Pfam" id="PF12100">
    <property type="entry name" value="DUF3576"/>
    <property type="match status" value="1"/>
</dbReference>
<keyword evidence="2" id="KW-1185">Reference proteome</keyword>
<dbReference type="InterPro" id="IPR021959">
    <property type="entry name" value="DUF3576"/>
</dbReference>
<dbReference type="RefSeq" id="WP_123641510.1">
    <property type="nucleotide sequence ID" value="NZ_ML119083.1"/>
</dbReference>
<sequence>MSREFSHFRAGLAAVLCLALAGCGGSLGSRPFASLGGGSLGSGAAPAAAATREASRTRGAEQVAVNRYLWQASLDVLSFLPIQSVDPFTGVIVMGYGTPPGTGQTYRATVYVSDPALDARSLNVAIATRSGPVAAETNRAVEDAILARARELRIRDGRL</sequence>
<dbReference type="EMBL" id="RDRB01000003">
    <property type="protein sequence ID" value="ROU02959.1"/>
    <property type="molecule type" value="Genomic_DNA"/>
</dbReference>
<dbReference type="Proteomes" id="UP000268016">
    <property type="component" value="Unassembled WGS sequence"/>
</dbReference>
<dbReference type="PROSITE" id="PS51257">
    <property type="entry name" value="PROKAR_LIPOPROTEIN"/>
    <property type="match status" value="1"/>
</dbReference>
<evidence type="ECO:0000313" key="2">
    <source>
        <dbReference type="Proteomes" id="UP000268016"/>
    </source>
</evidence>
<proteinExistence type="predicted"/>
<evidence type="ECO:0000313" key="1">
    <source>
        <dbReference type="EMBL" id="ROU02959.1"/>
    </source>
</evidence>
<dbReference type="OrthoDB" id="8479681at2"/>